<dbReference type="Proteomes" id="UP000054538">
    <property type="component" value="Unassembled WGS sequence"/>
</dbReference>
<evidence type="ECO:0000313" key="2">
    <source>
        <dbReference type="Proteomes" id="UP000054538"/>
    </source>
</evidence>
<dbReference type="EMBL" id="KN828159">
    <property type="protein sequence ID" value="KIK75370.1"/>
    <property type="molecule type" value="Genomic_DNA"/>
</dbReference>
<protein>
    <submittedName>
        <fullName evidence="1">Uncharacterized protein</fullName>
    </submittedName>
</protein>
<dbReference type="InParanoid" id="A0A0D0DDD0"/>
<reference evidence="2" key="2">
    <citation type="submission" date="2015-01" db="EMBL/GenBank/DDBJ databases">
        <title>Evolutionary Origins and Diversification of the Mycorrhizal Mutualists.</title>
        <authorList>
            <consortium name="DOE Joint Genome Institute"/>
            <consortium name="Mycorrhizal Genomics Consortium"/>
            <person name="Kohler A."/>
            <person name="Kuo A."/>
            <person name="Nagy L.G."/>
            <person name="Floudas D."/>
            <person name="Copeland A."/>
            <person name="Barry K.W."/>
            <person name="Cichocki N."/>
            <person name="Veneault-Fourrey C."/>
            <person name="LaButti K."/>
            <person name="Lindquist E.A."/>
            <person name="Lipzen A."/>
            <person name="Lundell T."/>
            <person name="Morin E."/>
            <person name="Murat C."/>
            <person name="Riley R."/>
            <person name="Ohm R."/>
            <person name="Sun H."/>
            <person name="Tunlid A."/>
            <person name="Henrissat B."/>
            <person name="Grigoriev I.V."/>
            <person name="Hibbett D.S."/>
            <person name="Martin F."/>
        </authorList>
    </citation>
    <scope>NUCLEOTIDE SEQUENCE [LARGE SCALE GENOMIC DNA]</scope>
    <source>
        <strain evidence="2">Ve08.2h10</strain>
    </source>
</reference>
<gene>
    <name evidence="1" type="ORF">PAXRUDRAFT_493369</name>
</gene>
<accession>A0A0D0DDD0</accession>
<reference evidence="1 2" key="1">
    <citation type="submission" date="2014-04" db="EMBL/GenBank/DDBJ databases">
        <authorList>
            <consortium name="DOE Joint Genome Institute"/>
            <person name="Kuo A."/>
            <person name="Kohler A."/>
            <person name="Jargeat P."/>
            <person name="Nagy L.G."/>
            <person name="Floudas D."/>
            <person name="Copeland A."/>
            <person name="Barry K.W."/>
            <person name="Cichocki N."/>
            <person name="Veneault-Fourrey C."/>
            <person name="LaButti K."/>
            <person name="Lindquist E.A."/>
            <person name="Lipzen A."/>
            <person name="Lundell T."/>
            <person name="Morin E."/>
            <person name="Murat C."/>
            <person name="Sun H."/>
            <person name="Tunlid A."/>
            <person name="Henrissat B."/>
            <person name="Grigoriev I.V."/>
            <person name="Hibbett D.S."/>
            <person name="Martin F."/>
            <person name="Nordberg H.P."/>
            <person name="Cantor M.N."/>
            <person name="Hua S.X."/>
        </authorList>
    </citation>
    <scope>NUCLEOTIDE SEQUENCE [LARGE SCALE GENOMIC DNA]</scope>
    <source>
        <strain evidence="1 2">Ve08.2h10</strain>
    </source>
</reference>
<dbReference type="HOGENOM" id="CLU_2134322_0_0_1"/>
<sequence length="113" mass="12481">MVSTRGNSSFIVAGASQGYMGGPILRRRRFCTAETTSSSLNSLKLLGGQDRGSRTSGNRVWHKRTRGVVDVLYSRCALYTSFHIQIKSWIGHDAKSETFVGEEQEVFLHDGIG</sequence>
<name>A0A0D0DDD0_9AGAM</name>
<organism evidence="1 2">
    <name type="scientific">Paxillus rubicundulus Ve08.2h10</name>
    <dbReference type="NCBI Taxonomy" id="930991"/>
    <lineage>
        <taxon>Eukaryota</taxon>
        <taxon>Fungi</taxon>
        <taxon>Dikarya</taxon>
        <taxon>Basidiomycota</taxon>
        <taxon>Agaricomycotina</taxon>
        <taxon>Agaricomycetes</taxon>
        <taxon>Agaricomycetidae</taxon>
        <taxon>Boletales</taxon>
        <taxon>Paxilineae</taxon>
        <taxon>Paxillaceae</taxon>
        <taxon>Paxillus</taxon>
    </lineage>
</organism>
<evidence type="ECO:0000313" key="1">
    <source>
        <dbReference type="EMBL" id="KIK75370.1"/>
    </source>
</evidence>
<dbReference type="AlphaFoldDB" id="A0A0D0DDD0"/>
<keyword evidence="2" id="KW-1185">Reference proteome</keyword>
<proteinExistence type="predicted"/>